<feature type="compositionally biased region" description="Basic and acidic residues" evidence="4">
    <location>
        <begin position="129"/>
        <end position="139"/>
    </location>
</feature>
<evidence type="ECO:0000256" key="3">
    <source>
        <dbReference type="ARBA" id="ARBA00023242"/>
    </source>
</evidence>
<dbReference type="PANTHER" id="PTHR13471">
    <property type="entry name" value="TETRATRICOPEPTIDE-LIKE HELICAL"/>
    <property type="match status" value="1"/>
</dbReference>
<sequence length="1146" mass="130924">METPSPEQPETRLTTANTTTSSLFPIFPSSSNSTSPLPVVSSNNSQWLSNSSFTFDISAIPSTAAPAPPPESDEELLESPKDRKPAAAKYDLVHSPSRSGSGSGSDGGEGEKRARRKERRKKKKRRRDKDKLRGDEVGSRKSGVQAWAGSSTKPAKDYYFDAKGDMDNLEFGSLYRMDVARYKLQSNSDPSGLHFKFFYGTRPSIHLGEDSDLDGLDIKARSGGRYFSIKYTALERNKGFKHLKISQRKIPFVVPDEFIPLEPSSLHENDAGSSEEIEESWEDEVIKKTREFNKRSREFPHDEKVWLSFAEFQDEIARSQPQKAARLQTLEKKISILEKAVELNPDSEDLLICLLRSYRDRDTTETFLARWERILEKHSDNVRLWKEYLLVRQGEFSRFKVSDVRQIYAYAIQALSSACYKLSRQDSQIGNHVLPNSILEHIELGLTDIFVNLCRLEWQTGHKELATGLFQSQIEYSLLSPILNLTPSSKKRLFEHFWNSGGARIGENGALGWSSWLAKDEERQRNVLMQESSQEVEAGGWSGWFDPRPKESETKTELNEEAREETSIIDENMEDAPDDENNKTKDDVESLLKMLGIDVDSESHSEVKDAKVWHRWSQEELSRDGKQWMPVREHAAEEEGDEQLSRVILFEDVEDYLFSLSSQKAQFSLICQFIDLFGGKVSQWSCTNNSSWLDKILSLEVVPDQILEDLRLVKDSTELKSILNSSSDFLRDPTMMKFLKNSIVLFLEVFPRNHILEQSLLVLEELLSTTNNFSSDLVNPSRALAKSLLKKDRQDFLLCGIYAQTEAAHGNVDLARKIFDMALLSIEGAPKLDFQEKAPLLYFWYTEVEMASNSESSTQRALHILSCLGSNAKYTPFTSPLSGPQILRVRQGFKEQIKSLRPDWARGAVKESSVALVCSASLFETITSGFLCGLEVIEEAFSMVLPERRSHSLELERLWEYYIGLILRHMKQLNMSRIWKSVSQGLHVYPLNPKSFTAMLSLSSCYSVSSKVRLILDKCAQRNPSVVAWLFSISFEWGRDGSHNRIQGLFEKALTDDKLQKSVLLWRWYLAYEAEVNRNPGAARRVFFRAIHACPWSKSLWLDGFQRLSSILTLKELSDLQEVMRDKELHIRTDIYEILLQDDMEV</sequence>
<feature type="region of interest" description="Disordered" evidence="4">
    <location>
        <begin position="1"/>
        <end position="46"/>
    </location>
</feature>
<dbReference type="EMBL" id="JAMRDG010000001">
    <property type="protein sequence ID" value="KAJ3700298.1"/>
    <property type="molecule type" value="Genomic_DNA"/>
</dbReference>
<feature type="compositionally biased region" description="Basic and acidic residues" evidence="4">
    <location>
        <begin position="547"/>
        <end position="566"/>
    </location>
</feature>
<name>A0AAD5ZLZ9_9POAL</name>
<gene>
    <name evidence="5" type="ORF">LUZ61_004003</name>
</gene>
<dbReference type="PANTHER" id="PTHR13471:SF0">
    <property type="entry name" value="NUCLEAR EXOSOME REGULATOR NRDE2"/>
    <property type="match status" value="1"/>
</dbReference>
<comment type="caution">
    <text evidence="5">The sequence shown here is derived from an EMBL/GenBank/DDBJ whole genome shotgun (WGS) entry which is preliminary data.</text>
</comment>
<keyword evidence="6" id="KW-1185">Reference proteome</keyword>
<dbReference type="InterPro" id="IPR003107">
    <property type="entry name" value="HAT"/>
</dbReference>
<evidence type="ECO:0000256" key="2">
    <source>
        <dbReference type="ARBA" id="ARBA00009265"/>
    </source>
</evidence>
<feature type="compositionally biased region" description="Low complexity" evidence="4">
    <location>
        <begin position="11"/>
        <end position="20"/>
    </location>
</feature>
<proteinExistence type="inferred from homology"/>
<accession>A0AAD5ZLZ9</accession>
<feature type="compositionally biased region" description="Acidic residues" evidence="4">
    <location>
        <begin position="567"/>
        <end position="579"/>
    </location>
</feature>
<evidence type="ECO:0000256" key="1">
    <source>
        <dbReference type="ARBA" id="ARBA00004123"/>
    </source>
</evidence>
<evidence type="ECO:0008006" key="7">
    <source>
        <dbReference type="Google" id="ProtNLM"/>
    </source>
</evidence>
<evidence type="ECO:0000313" key="5">
    <source>
        <dbReference type="EMBL" id="KAJ3700298.1"/>
    </source>
</evidence>
<dbReference type="InterPro" id="IPR011990">
    <property type="entry name" value="TPR-like_helical_dom_sf"/>
</dbReference>
<organism evidence="5 6">
    <name type="scientific">Rhynchospora tenuis</name>
    <dbReference type="NCBI Taxonomy" id="198213"/>
    <lineage>
        <taxon>Eukaryota</taxon>
        <taxon>Viridiplantae</taxon>
        <taxon>Streptophyta</taxon>
        <taxon>Embryophyta</taxon>
        <taxon>Tracheophyta</taxon>
        <taxon>Spermatophyta</taxon>
        <taxon>Magnoliopsida</taxon>
        <taxon>Liliopsida</taxon>
        <taxon>Poales</taxon>
        <taxon>Cyperaceae</taxon>
        <taxon>Cyperoideae</taxon>
        <taxon>Rhynchosporeae</taxon>
        <taxon>Rhynchospora</taxon>
    </lineage>
</organism>
<evidence type="ECO:0000256" key="4">
    <source>
        <dbReference type="SAM" id="MobiDB-lite"/>
    </source>
</evidence>
<feature type="region of interest" description="Disordered" evidence="4">
    <location>
        <begin position="60"/>
        <end position="149"/>
    </location>
</feature>
<dbReference type="GO" id="GO:0006396">
    <property type="term" value="P:RNA processing"/>
    <property type="evidence" value="ECO:0007669"/>
    <property type="project" value="InterPro"/>
</dbReference>
<reference evidence="5 6" key="1">
    <citation type="journal article" date="2022" name="Cell">
        <title>Repeat-based holocentromeres influence genome architecture and karyotype evolution.</title>
        <authorList>
            <person name="Hofstatter P.G."/>
            <person name="Thangavel G."/>
            <person name="Lux T."/>
            <person name="Neumann P."/>
            <person name="Vondrak T."/>
            <person name="Novak P."/>
            <person name="Zhang M."/>
            <person name="Costa L."/>
            <person name="Castellani M."/>
            <person name="Scott A."/>
            <person name="Toegelov H."/>
            <person name="Fuchs J."/>
            <person name="Mata-Sucre Y."/>
            <person name="Dias Y."/>
            <person name="Vanzela A.L.L."/>
            <person name="Huettel B."/>
            <person name="Almeida C.C.S."/>
            <person name="Simkova H."/>
            <person name="Souza G."/>
            <person name="Pedrosa-Harand A."/>
            <person name="Macas J."/>
            <person name="Mayer K.F.X."/>
            <person name="Houben A."/>
            <person name="Marques A."/>
        </authorList>
    </citation>
    <scope>NUCLEOTIDE SEQUENCE [LARGE SCALE GENOMIC DNA]</scope>
    <source>
        <strain evidence="5">RhyTen1mFocal</strain>
    </source>
</reference>
<comment type="subcellular location">
    <subcellularLocation>
        <location evidence="1">Nucleus</location>
    </subcellularLocation>
</comment>
<feature type="region of interest" description="Disordered" evidence="4">
    <location>
        <begin position="538"/>
        <end position="584"/>
    </location>
</feature>
<dbReference type="InterPro" id="IPR013633">
    <property type="entry name" value="NRDE-2"/>
</dbReference>
<dbReference type="Proteomes" id="UP001210211">
    <property type="component" value="Unassembled WGS sequence"/>
</dbReference>
<comment type="similarity">
    <text evidence="2">Belongs to the NRDE2 family.</text>
</comment>
<dbReference type="GO" id="GO:0071013">
    <property type="term" value="C:catalytic step 2 spliceosome"/>
    <property type="evidence" value="ECO:0007669"/>
    <property type="project" value="TreeGrafter"/>
</dbReference>
<dbReference type="GO" id="GO:0031048">
    <property type="term" value="P:regulatory ncRNA-mediated heterochromatin formation"/>
    <property type="evidence" value="ECO:0007669"/>
    <property type="project" value="TreeGrafter"/>
</dbReference>
<evidence type="ECO:0000313" key="6">
    <source>
        <dbReference type="Proteomes" id="UP001210211"/>
    </source>
</evidence>
<feature type="compositionally biased region" description="Basic residues" evidence="4">
    <location>
        <begin position="113"/>
        <end position="128"/>
    </location>
</feature>
<dbReference type="Pfam" id="PF08424">
    <property type="entry name" value="NRDE-2"/>
    <property type="match status" value="1"/>
</dbReference>
<dbReference type="SUPFAM" id="SSF48452">
    <property type="entry name" value="TPR-like"/>
    <property type="match status" value="1"/>
</dbReference>
<protein>
    <recommendedName>
        <fullName evidence="7">Protein NRDE2 homolog</fullName>
    </recommendedName>
</protein>
<dbReference type="GO" id="GO:1902369">
    <property type="term" value="P:negative regulation of RNA catabolic process"/>
    <property type="evidence" value="ECO:0007669"/>
    <property type="project" value="TreeGrafter"/>
</dbReference>
<keyword evidence="3" id="KW-0539">Nucleus</keyword>
<dbReference type="SMART" id="SM00386">
    <property type="entry name" value="HAT"/>
    <property type="match status" value="6"/>
</dbReference>
<dbReference type="AlphaFoldDB" id="A0AAD5ZLZ9"/>
<dbReference type="Gene3D" id="1.25.40.10">
    <property type="entry name" value="Tetratricopeptide repeat domain"/>
    <property type="match status" value="2"/>
</dbReference>